<evidence type="ECO:0000313" key="1">
    <source>
        <dbReference type="EMBL" id="KAJ2807604.1"/>
    </source>
</evidence>
<evidence type="ECO:0000313" key="2">
    <source>
        <dbReference type="Proteomes" id="UP001140087"/>
    </source>
</evidence>
<dbReference type="EMBL" id="JANBUN010000045">
    <property type="protein sequence ID" value="KAJ2807604.1"/>
    <property type="molecule type" value="Genomic_DNA"/>
</dbReference>
<organism evidence="1 2">
    <name type="scientific">Coemansia helicoidea</name>
    <dbReference type="NCBI Taxonomy" id="1286919"/>
    <lineage>
        <taxon>Eukaryota</taxon>
        <taxon>Fungi</taxon>
        <taxon>Fungi incertae sedis</taxon>
        <taxon>Zoopagomycota</taxon>
        <taxon>Kickxellomycotina</taxon>
        <taxon>Kickxellomycetes</taxon>
        <taxon>Kickxellales</taxon>
        <taxon>Kickxellaceae</taxon>
        <taxon>Coemansia</taxon>
    </lineage>
</organism>
<comment type="caution">
    <text evidence="1">The sequence shown here is derived from an EMBL/GenBank/DDBJ whole genome shotgun (WGS) entry which is preliminary data.</text>
</comment>
<keyword evidence="2" id="KW-1185">Reference proteome</keyword>
<sequence>MGAIVASDCAALPMAGGTLLGRTYKRSDSPLAGSLCTELRRRLRQPGRPLNRAHQVPLGATGGAYRRLVRCHGHKFATFCALFDRTGRRLLTGSDDYLIKVWCTQTGYLINTFKGHQEVVTDMALNAEGTLLASSSTDGTVRIWNLKTGEPRAVIVTHPGGRAKPVTDVTFSPAPHAEIRYLATLCDDGLCRLYKWNRDSLTVDAAAVEIDPRTQPRDRVSSFAFNHTGSRLALATSSGFVSIYSTIAGAGDGGPGPWGPPKLIARIAAHEGSINTLVFSRDGDMLLTGSTDGTAKAWTCAGAGQRWTSVVADIKELPPDLQDAPPPALDAQLQPAAAAPAPVSEGPTAPLPLPQLSRRGSLALDAARTADAQPRDGEVELVADSTTAVVAGAAARDAQGGRATTTAAVKRVETTQVAWTCDGSRVLISNNVGVVAAMDPRTGRECWRRRAHSAVEVYVLISHPTDPRIAVSGGYDGRAVVWDVGTGSVLKELRVGEQMFDGSFSRTGTMFALTSESGAATLFGLGPAWAYDAANQMAEQMFDSDYTATIMDENQFVADQQTQLPAYLVPHSALMDFDGRVYRAQRGPRFGMDIEMGLDDRWFACEDAGRMAALRVELDHAYIDRRAAQEPVEDVRPARARRRAPRAASAAAASAEIPEPDLPPLILSIDDSDDEEYSAGQDDEEEEEEEDDEEAADGGAGAHAAIGPPDGAHDRRSALEILRSRHGSAGTRSQRAGRLRPGRQTGSGVDDDVDVESMDVDPSARQPSDHLRALRSGLRWSAGWPAERPQTAGSDESDDDFQPHGGSQRPQRTRGRPRGRPRRVSEARSESDASSDDVQRQPRRRRSASDSEDESVTSGMAQVEIGARAAPAAGPDGPRTRRTRQPLHEPDRDIADLLSNDGGSSSSSSDGRRRQRGGRNGHGSSHRGRAIDFTSDSDSSGDGNGDRQPSSSPAAASPRRRTRGRLVQASRAARRAQPAAPAATAAAPAAAAAVPSQYLPTDWLLATQPSAVPYRPQIGDIIVYFREGHADFWSSPARCMKLSERLVPYVAIPSLAVAAYGKVVGLEYAVGPPTFCTVKIQLLRYQTVEELDLEGAEHELTRRVIQVQYHDCDGVLDFLVLYSRYRASLRQQLQTGDTVSVLFGEDQAHRAVISGFRDIKPTSRQTSVAKLIARNPWRSIVVEWVDSDARPEQVSPWELVHDEDTATDGLDADIRRRLLGIVGRLSRTADAAWFVSHVDYVAEHPNYLLNIAYPMCLDTIHQRLENDYYRHVSAVTFDVALIQDNADVFNDPGTPVPLAAQRLVAGYRAQLARALGDPAPPSAAMPSASPPLRSRRRSSRAEPLRKRKEPADADVAVRRSARLRVDDGEGPSGYVEPTTPADSASHDSDSYGDYDSGGGDDDDDDEDLYS</sequence>
<accession>A0ACC1LG80</accession>
<protein>
    <submittedName>
        <fullName evidence="1">Uncharacterized protein</fullName>
    </submittedName>
</protein>
<reference evidence="1" key="1">
    <citation type="submission" date="2022-07" db="EMBL/GenBank/DDBJ databases">
        <title>Phylogenomic reconstructions and comparative analyses of Kickxellomycotina fungi.</title>
        <authorList>
            <person name="Reynolds N.K."/>
            <person name="Stajich J.E."/>
            <person name="Barry K."/>
            <person name="Grigoriev I.V."/>
            <person name="Crous P."/>
            <person name="Smith M.E."/>
        </authorList>
    </citation>
    <scope>NUCLEOTIDE SEQUENCE</scope>
    <source>
        <strain evidence="1">BCRC 34780</strain>
    </source>
</reference>
<gene>
    <name evidence="1" type="ORF">H4R21_000408</name>
</gene>
<dbReference type="Proteomes" id="UP001140087">
    <property type="component" value="Unassembled WGS sequence"/>
</dbReference>
<name>A0ACC1LG80_9FUNG</name>
<proteinExistence type="predicted"/>